<feature type="transmembrane region" description="Helical" evidence="10">
    <location>
        <begin position="191"/>
        <end position="213"/>
    </location>
</feature>
<feature type="transmembrane region" description="Helical" evidence="10">
    <location>
        <begin position="148"/>
        <end position="171"/>
    </location>
</feature>
<evidence type="ECO:0000256" key="1">
    <source>
        <dbReference type="ARBA" id="ARBA00004651"/>
    </source>
</evidence>
<gene>
    <name evidence="13" type="primary">LOC116287315</name>
</gene>
<dbReference type="Pfam" id="PF00001">
    <property type="entry name" value="7tm_1"/>
    <property type="match status" value="1"/>
</dbReference>
<evidence type="ECO:0000313" key="13">
    <source>
        <dbReference type="RefSeq" id="XP_031549845.1"/>
    </source>
</evidence>
<dbReference type="Proteomes" id="UP000515163">
    <property type="component" value="Unplaced"/>
</dbReference>
<dbReference type="InterPro" id="IPR000276">
    <property type="entry name" value="GPCR_Rhodpsn"/>
</dbReference>
<dbReference type="PANTHER" id="PTHR24246">
    <property type="entry name" value="OLFACTORY RECEPTOR AND ADENOSINE RECEPTOR"/>
    <property type="match status" value="1"/>
</dbReference>
<dbReference type="KEGG" id="aten:116287315"/>
<organism evidence="12 13">
    <name type="scientific">Actinia tenebrosa</name>
    <name type="common">Australian red waratah sea anemone</name>
    <dbReference type="NCBI Taxonomy" id="6105"/>
    <lineage>
        <taxon>Eukaryota</taxon>
        <taxon>Metazoa</taxon>
        <taxon>Cnidaria</taxon>
        <taxon>Anthozoa</taxon>
        <taxon>Hexacorallia</taxon>
        <taxon>Actiniaria</taxon>
        <taxon>Actiniidae</taxon>
        <taxon>Actinia</taxon>
    </lineage>
</organism>
<proteinExistence type="predicted"/>
<dbReference type="InParanoid" id="A0A6P8HBH7"/>
<feature type="transmembrane region" description="Helical" evidence="10">
    <location>
        <begin position="115"/>
        <end position="136"/>
    </location>
</feature>
<name>A0A6P8HBH7_ACTTE</name>
<feature type="transmembrane region" description="Helical" evidence="10">
    <location>
        <begin position="292"/>
        <end position="315"/>
    </location>
</feature>
<sequence length="389" mass="44148">MEFNNTTIETNNTAFDNWTSFPPNVHGRRHPAGALLNLKELLTLLPLSILVALTNGLVFVLFIKRKKLRTPANYLLVSLAVADFITGTVNIPLFIAYLSTLDHQILLIFDPFNKLTAILTAYHILAVTAEKYIAIVKPLRHHSANPKMPFIVLGIVWLISSVVAVIPSFWMTMMRKTHRKTTVHLQLGHDVFCFVFVFLLPYIFMVYAQVVMFKAISKSKSKNSLQRAVTSNARQRKARGITNERKCLAIFACMAVLFAICWLPWFLLTFLATLTAVVKQLLPIIAKPETMSLLKTFAIVRFSTSIINPILYTFFKRDFMNACKSFCHCGSSRPRSSRMLSFESSIPMTRSTRRRLAKSRNSHNLQDANEQQVNISTTEDIVMQVITSL</sequence>
<dbReference type="Gene3D" id="1.20.1070.10">
    <property type="entry name" value="Rhodopsin 7-helix transmembrane proteins"/>
    <property type="match status" value="1"/>
</dbReference>
<dbReference type="PRINTS" id="PR00237">
    <property type="entry name" value="GPCRRHODOPSN"/>
</dbReference>
<keyword evidence="6 10" id="KW-0472">Membrane</keyword>
<dbReference type="PANTHER" id="PTHR24246:SF27">
    <property type="entry name" value="ADENOSINE RECEPTOR, ISOFORM A"/>
    <property type="match status" value="1"/>
</dbReference>
<dbReference type="CDD" id="cd00637">
    <property type="entry name" value="7tm_classA_rhodopsin-like"/>
    <property type="match status" value="1"/>
</dbReference>
<keyword evidence="9" id="KW-0807">Transducer</keyword>
<evidence type="ECO:0000256" key="9">
    <source>
        <dbReference type="ARBA" id="ARBA00023224"/>
    </source>
</evidence>
<dbReference type="AlphaFoldDB" id="A0A6P8HBH7"/>
<keyword evidence="2" id="KW-1003">Cell membrane</keyword>
<comment type="subcellular location">
    <subcellularLocation>
        <location evidence="1">Cell membrane</location>
        <topology evidence="1">Multi-pass membrane protein</topology>
    </subcellularLocation>
</comment>
<evidence type="ECO:0000256" key="3">
    <source>
        <dbReference type="ARBA" id="ARBA00022692"/>
    </source>
</evidence>
<dbReference type="RefSeq" id="XP_031549845.1">
    <property type="nucleotide sequence ID" value="XM_031693985.1"/>
</dbReference>
<dbReference type="GeneID" id="116287315"/>
<evidence type="ECO:0000256" key="8">
    <source>
        <dbReference type="ARBA" id="ARBA00023180"/>
    </source>
</evidence>
<keyword evidence="5" id="KW-0297">G-protein coupled receptor</keyword>
<accession>A0A6P8HBH7</accession>
<evidence type="ECO:0000256" key="4">
    <source>
        <dbReference type="ARBA" id="ARBA00022989"/>
    </source>
</evidence>
<reference evidence="13" key="1">
    <citation type="submission" date="2025-08" db="UniProtKB">
        <authorList>
            <consortium name="RefSeq"/>
        </authorList>
    </citation>
    <scope>IDENTIFICATION</scope>
    <source>
        <tissue evidence="13">Tentacle</tissue>
    </source>
</reference>
<evidence type="ECO:0000256" key="7">
    <source>
        <dbReference type="ARBA" id="ARBA00023170"/>
    </source>
</evidence>
<keyword evidence="12" id="KW-1185">Reference proteome</keyword>
<evidence type="ECO:0000256" key="2">
    <source>
        <dbReference type="ARBA" id="ARBA00022475"/>
    </source>
</evidence>
<feature type="transmembrane region" description="Helical" evidence="10">
    <location>
        <begin position="41"/>
        <end position="62"/>
    </location>
</feature>
<keyword evidence="4 10" id="KW-1133">Transmembrane helix</keyword>
<feature type="transmembrane region" description="Helical" evidence="10">
    <location>
        <begin position="247"/>
        <end position="272"/>
    </location>
</feature>
<evidence type="ECO:0000256" key="5">
    <source>
        <dbReference type="ARBA" id="ARBA00023040"/>
    </source>
</evidence>
<dbReference type="SUPFAM" id="SSF81321">
    <property type="entry name" value="Family A G protein-coupled receptor-like"/>
    <property type="match status" value="1"/>
</dbReference>
<dbReference type="OrthoDB" id="5977163at2759"/>
<dbReference type="InterPro" id="IPR017452">
    <property type="entry name" value="GPCR_Rhodpsn_7TM"/>
</dbReference>
<feature type="transmembrane region" description="Helical" evidence="10">
    <location>
        <begin position="74"/>
        <end position="95"/>
    </location>
</feature>
<protein>
    <submittedName>
        <fullName evidence="13">5-hydroxytryptamine receptor 2A-like</fullName>
    </submittedName>
</protein>
<evidence type="ECO:0000313" key="12">
    <source>
        <dbReference type="Proteomes" id="UP000515163"/>
    </source>
</evidence>
<evidence type="ECO:0000256" key="10">
    <source>
        <dbReference type="SAM" id="Phobius"/>
    </source>
</evidence>
<keyword evidence="8" id="KW-0325">Glycoprotein</keyword>
<evidence type="ECO:0000256" key="6">
    <source>
        <dbReference type="ARBA" id="ARBA00023136"/>
    </source>
</evidence>
<dbReference type="PROSITE" id="PS50262">
    <property type="entry name" value="G_PROTEIN_RECEP_F1_2"/>
    <property type="match status" value="1"/>
</dbReference>
<dbReference type="GO" id="GO:0005886">
    <property type="term" value="C:plasma membrane"/>
    <property type="evidence" value="ECO:0007669"/>
    <property type="project" value="UniProtKB-SubCell"/>
</dbReference>
<feature type="domain" description="G-protein coupled receptors family 1 profile" evidence="11">
    <location>
        <begin position="54"/>
        <end position="312"/>
    </location>
</feature>
<dbReference type="GO" id="GO:0004930">
    <property type="term" value="F:G protein-coupled receptor activity"/>
    <property type="evidence" value="ECO:0007669"/>
    <property type="project" value="UniProtKB-KW"/>
</dbReference>
<keyword evidence="7" id="KW-0675">Receptor</keyword>
<evidence type="ECO:0000259" key="11">
    <source>
        <dbReference type="PROSITE" id="PS50262"/>
    </source>
</evidence>
<keyword evidence="3 10" id="KW-0812">Transmembrane</keyword>